<feature type="domain" description="Homing endonuclease LAGLIDADG" evidence="2">
    <location>
        <begin position="266"/>
        <end position="355"/>
    </location>
</feature>
<reference evidence="3" key="1">
    <citation type="journal article" date="2018" name="Appl. Microbiol. Biotechnol.">
        <title>Comparative mitogenomics reveals large-scale gene rearrangements in the mitochondrial genome of two Pleurotus species.</title>
        <authorList>
            <person name="Li Q."/>
            <person name="Chen C."/>
            <person name="Xiong C."/>
            <person name="Jin X."/>
            <person name="Chen Z."/>
            <person name="Huang W."/>
        </authorList>
    </citation>
    <scope>NUCLEOTIDE SEQUENCE</scope>
</reference>
<keyword evidence="3" id="KW-0540">Nuclease</keyword>
<dbReference type="Gene3D" id="3.10.28.10">
    <property type="entry name" value="Homing endonucleases"/>
    <property type="match status" value="2"/>
</dbReference>
<dbReference type="PANTHER" id="PTHR36181:SF2">
    <property type="entry name" value="INTRON-ENCODED ENDONUCLEASE AI3-RELATED"/>
    <property type="match status" value="1"/>
</dbReference>
<geneLocation type="mitochondrion" evidence="3"/>
<dbReference type="AlphaFoldDB" id="A0A2K9YPE3"/>
<gene>
    <name evidence="3" type="primary">orf381</name>
</gene>
<dbReference type="InterPro" id="IPR051289">
    <property type="entry name" value="LAGLIDADG_Endonuclease"/>
</dbReference>
<keyword evidence="3" id="KW-0496">Mitochondrion</keyword>
<evidence type="ECO:0000256" key="1">
    <source>
        <dbReference type="ARBA" id="ARBA00002670"/>
    </source>
</evidence>
<dbReference type="InterPro" id="IPR027434">
    <property type="entry name" value="Homing_endonucl"/>
</dbReference>
<keyword evidence="3" id="KW-0378">Hydrolase</keyword>
<dbReference type="GO" id="GO:0005739">
    <property type="term" value="C:mitochondrion"/>
    <property type="evidence" value="ECO:0007669"/>
    <property type="project" value="UniProtKB-ARBA"/>
</dbReference>
<accession>A0A2K9YPE3</accession>
<dbReference type="GO" id="GO:0004519">
    <property type="term" value="F:endonuclease activity"/>
    <property type="evidence" value="ECO:0007669"/>
    <property type="project" value="UniProtKB-KW"/>
</dbReference>
<evidence type="ECO:0000313" key="3">
    <source>
        <dbReference type="EMBL" id="AUW35255.1"/>
    </source>
</evidence>
<dbReference type="InterPro" id="IPR004860">
    <property type="entry name" value="LAGLIDADG_dom"/>
</dbReference>
<proteinExistence type="predicted"/>
<protein>
    <submittedName>
        <fullName evidence="3">Homing endonuclease</fullName>
    </submittedName>
</protein>
<feature type="domain" description="Homing endonuclease LAGLIDADG" evidence="2">
    <location>
        <begin position="116"/>
        <end position="210"/>
    </location>
</feature>
<comment type="function">
    <text evidence="1">Mitochondrial DNA endonuclease involved in intron homing.</text>
</comment>
<dbReference type="Pfam" id="PF00961">
    <property type="entry name" value="LAGLIDADG_1"/>
    <property type="match status" value="2"/>
</dbReference>
<keyword evidence="3" id="KW-0255">Endonuclease</keyword>
<sequence length="381" mass="44583">MYLLLINKELVILDKLSSYSNIALLNPTRCEKVLQLGGKCSSYNNYGRKNVTDTETIRLNKKNNFFNLKKNYPLRFIHQRLNVGHLISKFSSLKFSTFNINKTSLSENKEMFNQWLVGFTDGDGTFSIVRQNNKWSLTFKIGQSTYNLRILNFIKKQLGVGSLYKEKNNKFAHFRIRDRSTLANVIFPIFDKYPLLTSKKFDYDKFKKAYFILSDKSLNSLEKDKIIFKLLSELKSADYVSSAWSLINNKISNFEDASKIMSKSWLIGFTEAEGSFYLVLKSKDRLVHAFEINQKLDEIVLIAIKHILHISTKVNYKKAGYFSLNTTNTRAIENIINYYSNTMKGIKSLEFRIWQRSYVKNKGNFIALNKIRERIRIRRKI</sequence>
<dbReference type="RefSeq" id="YP_009463013.1">
    <property type="nucleotide sequence ID" value="NC_036998.1"/>
</dbReference>
<dbReference type="EMBL" id="MG017444">
    <property type="protein sequence ID" value="AUW35255.1"/>
    <property type="molecule type" value="Genomic_DNA"/>
</dbReference>
<dbReference type="GeneID" id="35992213"/>
<dbReference type="SUPFAM" id="SSF55608">
    <property type="entry name" value="Homing endonucleases"/>
    <property type="match status" value="2"/>
</dbReference>
<organism evidence="3">
    <name type="scientific">Pleurotus citrinopileatus</name>
    <name type="common">Golden oyster mushroom</name>
    <dbReference type="NCBI Taxonomy" id="98342"/>
    <lineage>
        <taxon>Eukaryota</taxon>
        <taxon>Fungi</taxon>
        <taxon>Dikarya</taxon>
        <taxon>Basidiomycota</taxon>
        <taxon>Agaricomycotina</taxon>
        <taxon>Agaricomycetes</taxon>
        <taxon>Agaricomycetidae</taxon>
        <taxon>Agaricales</taxon>
        <taxon>Pleurotineae</taxon>
        <taxon>Pleurotaceae</taxon>
        <taxon>Pleurotus</taxon>
    </lineage>
</organism>
<dbReference type="PANTHER" id="PTHR36181">
    <property type="entry name" value="INTRON-ENCODED ENDONUCLEASE AI3-RELATED"/>
    <property type="match status" value="1"/>
</dbReference>
<name>A0A2K9YPE3_PLECI</name>
<evidence type="ECO:0000259" key="2">
    <source>
        <dbReference type="Pfam" id="PF00961"/>
    </source>
</evidence>